<protein>
    <recommendedName>
        <fullName evidence="2">DUF676 domain-containing protein</fullName>
    </recommendedName>
</protein>
<feature type="region of interest" description="Disordered" evidence="1">
    <location>
        <begin position="1"/>
        <end position="21"/>
    </location>
</feature>
<sequence length="516" mass="56714">MGLNPATIDNEHTAASAGSSRGRRGQVDFFFIVHGHNGKPTDLSYLHHTIKQKAIESNKYCVVTSSQSCPVGIGLREPKNGSDRESSYFRLCRLGKQAIVPEVNTEDAAQTTESSVESSSTDNGNETPSCRPSAQNGTLIVHNAVCNEEKTHDGIAHGGVRLANEIKDVVLAEVNARRDELEANADNRIEVTLSMTGNSLGGLYTRYAIAYLVEALQQTSPSGGADSASEFNLVLDETIQIRFNVFCTTASPHLGCADHTYIPLPRLAERGLGMSMGETGRDLFRMNGLLYEMATSRRFLGPLAAFRRRIAYANAYGTDFPVPGSTAAFLDRESEYPHYFAENFDEENWNQLDSDLVSAGNDRGENADVEKRLIVATLYTPCRSIEEEETGSLKSTHNGLTLMSNSLDALAWKKCFVDMRGEVPISIGLPRRLSWTEREECPIRRLRSKSGVVVSRDIAYFINDHTNGYRLAAPLGHNAICAFSRDSLSNSGGRQVMDYLATDLVDKMSRSMSDLK</sequence>
<dbReference type="OMA" id="WTEREEC"/>
<evidence type="ECO:0000313" key="3">
    <source>
        <dbReference type="EMBL" id="EJK70314.1"/>
    </source>
</evidence>
<feature type="domain" description="DUF676" evidence="2">
    <location>
        <begin position="135"/>
        <end position="316"/>
    </location>
</feature>
<dbReference type="AlphaFoldDB" id="K0SZ91"/>
<dbReference type="OrthoDB" id="273452at2759"/>
<evidence type="ECO:0000259" key="2">
    <source>
        <dbReference type="Pfam" id="PF05057"/>
    </source>
</evidence>
<dbReference type="InterPro" id="IPR007751">
    <property type="entry name" value="DUF676_lipase-like"/>
</dbReference>
<dbReference type="EMBL" id="AGNL01008716">
    <property type="protein sequence ID" value="EJK70314.1"/>
    <property type="molecule type" value="Genomic_DNA"/>
</dbReference>
<dbReference type="PANTHER" id="PTHR12482:SF62">
    <property type="entry name" value="LIPASE ROG1-RELATED"/>
    <property type="match status" value="1"/>
</dbReference>
<gene>
    <name evidence="3" type="ORF">THAOC_08339</name>
</gene>
<evidence type="ECO:0000313" key="4">
    <source>
        <dbReference type="Proteomes" id="UP000266841"/>
    </source>
</evidence>
<organism evidence="3 4">
    <name type="scientific">Thalassiosira oceanica</name>
    <name type="common">Marine diatom</name>
    <dbReference type="NCBI Taxonomy" id="159749"/>
    <lineage>
        <taxon>Eukaryota</taxon>
        <taxon>Sar</taxon>
        <taxon>Stramenopiles</taxon>
        <taxon>Ochrophyta</taxon>
        <taxon>Bacillariophyta</taxon>
        <taxon>Coscinodiscophyceae</taxon>
        <taxon>Thalassiosirophycidae</taxon>
        <taxon>Thalassiosirales</taxon>
        <taxon>Thalassiosiraceae</taxon>
        <taxon>Thalassiosira</taxon>
    </lineage>
</organism>
<feature type="compositionally biased region" description="Polar residues" evidence="1">
    <location>
        <begin position="122"/>
        <end position="135"/>
    </location>
</feature>
<evidence type="ECO:0000256" key="1">
    <source>
        <dbReference type="SAM" id="MobiDB-lite"/>
    </source>
</evidence>
<comment type="caution">
    <text evidence="3">The sequence shown here is derived from an EMBL/GenBank/DDBJ whole genome shotgun (WGS) entry which is preliminary data.</text>
</comment>
<dbReference type="InterPro" id="IPR044294">
    <property type="entry name" value="Lipase-like"/>
</dbReference>
<dbReference type="PANTHER" id="PTHR12482">
    <property type="entry name" value="LIPASE ROG1-RELATED-RELATED"/>
    <property type="match status" value="1"/>
</dbReference>
<feature type="region of interest" description="Disordered" evidence="1">
    <location>
        <begin position="103"/>
        <end position="135"/>
    </location>
</feature>
<accession>K0SZ91</accession>
<reference evidence="3 4" key="1">
    <citation type="journal article" date="2012" name="Genome Biol.">
        <title>Genome and low-iron response of an oceanic diatom adapted to chronic iron limitation.</title>
        <authorList>
            <person name="Lommer M."/>
            <person name="Specht M."/>
            <person name="Roy A.S."/>
            <person name="Kraemer L."/>
            <person name="Andreson R."/>
            <person name="Gutowska M.A."/>
            <person name="Wolf J."/>
            <person name="Bergner S.V."/>
            <person name="Schilhabel M.B."/>
            <person name="Klostermeier U.C."/>
            <person name="Beiko R.G."/>
            <person name="Rosenstiel P."/>
            <person name="Hippler M."/>
            <person name="Laroche J."/>
        </authorList>
    </citation>
    <scope>NUCLEOTIDE SEQUENCE [LARGE SCALE GENOMIC DNA]</scope>
    <source>
        <strain evidence="3 4">CCMP1005</strain>
    </source>
</reference>
<keyword evidence="4" id="KW-1185">Reference proteome</keyword>
<proteinExistence type="predicted"/>
<dbReference type="Pfam" id="PF05057">
    <property type="entry name" value="DUF676"/>
    <property type="match status" value="1"/>
</dbReference>
<feature type="compositionally biased region" description="Low complexity" evidence="1">
    <location>
        <begin position="111"/>
        <end position="121"/>
    </location>
</feature>
<dbReference type="eggNOG" id="KOG4372">
    <property type="taxonomic scope" value="Eukaryota"/>
</dbReference>
<dbReference type="Proteomes" id="UP000266841">
    <property type="component" value="Unassembled WGS sequence"/>
</dbReference>
<name>K0SZ91_THAOC</name>